<evidence type="ECO:0000256" key="1">
    <source>
        <dbReference type="ARBA" id="ARBA00004651"/>
    </source>
</evidence>
<evidence type="ECO:0000256" key="5">
    <source>
        <dbReference type="ARBA" id="ARBA00023136"/>
    </source>
</evidence>
<evidence type="ECO:0000256" key="4">
    <source>
        <dbReference type="ARBA" id="ARBA00022989"/>
    </source>
</evidence>
<dbReference type="PANTHER" id="PTHR32322">
    <property type="entry name" value="INNER MEMBRANE TRANSPORTER"/>
    <property type="match status" value="1"/>
</dbReference>
<dbReference type="GO" id="GO:0005886">
    <property type="term" value="C:plasma membrane"/>
    <property type="evidence" value="ECO:0007669"/>
    <property type="project" value="UniProtKB-SubCell"/>
</dbReference>
<reference evidence="8" key="1">
    <citation type="submission" date="2019-11" db="EMBL/GenBank/DDBJ databases">
        <title>Microbial mats filling the niche in hypersaline microbial mats.</title>
        <authorList>
            <person name="Wong H.L."/>
            <person name="Macleod F.I."/>
            <person name="White R.A. III"/>
            <person name="Burns B.P."/>
        </authorList>
    </citation>
    <scope>NUCLEOTIDE SEQUENCE</scope>
    <source>
        <strain evidence="8">Bin_327</strain>
    </source>
</reference>
<keyword evidence="4 6" id="KW-1133">Transmembrane helix</keyword>
<feature type="transmembrane region" description="Helical" evidence="6">
    <location>
        <begin position="35"/>
        <end position="58"/>
    </location>
</feature>
<comment type="caution">
    <text evidence="8">The sequence shown here is derived from an EMBL/GenBank/DDBJ whole genome shotgun (WGS) entry which is preliminary data.</text>
</comment>
<feature type="domain" description="EamA" evidence="7">
    <location>
        <begin position="1"/>
        <end position="135"/>
    </location>
</feature>
<dbReference type="SUPFAM" id="SSF103481">
    <property type="entry name" value="Multidrug resistance efflux transporter EmrE"/>
    <property type="match status" value="1"/>
</dbReference>
<dbReference type="PANTHER" id="PTHR32322:SF18">
    <property type="entry name" value="S-ADENOSYLMETHIONINE_S-ADENOSYLHOMOCYSTEINE TRANSPORTER"/>
    <property type="match status" value="1"/>
</dbReference>
<evidence type="ECO:0000256" key="6">
    <source>
        <dbReference type="SAM" id="Phobius"/>
    </source>
</evidence>
<evidence type="ECO:0000259" key="7">
    <source>
        <dbReference type="Pfam" id="PF00892"/>
    </source>
</evidence>
<feature type="transmembrane region" description="Helical" evidence="6">
    <location>
        <begin position="6"/>
        <end position="23"/>
    </location>
</feature>
<dbReference type="InterPro" id="IPR050638">
    <property type="entry name" value="AA-Vitamin_Transporters"/>
</dbReference>
<dbReference type="AlphaFoldDB" id="A0A9D5KA04"/>
<dbReference type="EMBL" id="WJKJ01000225">
    <property type="protein sequence ID" value="MBD3364884.1"/>
    <property type="molecule type" value="Genomic_DNA"/>
</dbReference>
<evidence type="ECO:0000313" key="9">
    <source>
        <dbReference type="Proteomes" id="UP000630660"/>
    </source>
</evidence>
<comment type="subcellular location">
    <subcellularLocation>
        <location evidence="1">Cell membrane</location>
        <topology evidence="1">Multi-pass membrane protein</topology>
    </subcellularLocation>
</comment>
<dbReference type="InterPro" id="IPR000620">
    <property type="entry name" value="EamA_dom"/>
</dbReference>
<evidence type="ECO:0000313" key="8">
    <source>
        <dbReference type="EMBL" id="MBD3364884.1"/>
    </source>
</evidence>
<keyword evidence="2" id="KW-1003">Cell membrane</keyword>
<feature type="transmembrane region" description="Helical" evidence="6">
    <location>
        <begin position="92"/>
        <end position="112"/>
    </location>
</feature>
<dbReference type="Gene3D" id="1.10.3730.20">
    <property type="match status" value="1"/>
</dbReference>
<accession>A0A9D5KA04</accession>
<proteinExistence type="predicted"/>
<dbReference type="Pfam" id="PF00892">
    <property type="entry name" value="EamA"/>
    <property type="match status" value="1"/>
</dbReference>
<keyword evidence="5 6" id="KW-0472">Membrane</keyword>
<dbReference type="InterPro" id="IPR037185">
    <property type="entry name" value="EmrE-like"/>
</dbReference>
<evidence type="ECO:0000256" key="2">
    <source>
        <dbReference type="ARBA" id="ARBA00022475"/>
    </source>
</evidence>
<protein>
    <submittedName>
        <fullName evidence="8">EamA family transporter</fullName>
    </submittedName>
</protein>
<name>A0A9D5KA04_UNCW3</name>
<sequence length="142" mass="15046">MIGELAALGTSVLWAANAVFFSEGAKRIDALSVSVIRLVMASIILVAIYLATGGRFIFPPQSLLWILASGILALAVGDWFLFAALGKIGARITMLIMSLSPVFAAIIAWIFLGEKLSWLAIIGIAVTIGGICMVILNRKSNP</sequence>
<keyword evidence="3 6" id="KW-0812">Transmembrane</keyword>
<feature type="transmembrane region" description="Helical" evidence="6">
    <location>
        <begin position="64"/>
        <end position="85"/>
    </location>
</feature>
<dbReference type="Proteomes" id="UP000630660">
    <property type="component" value="Unassembled WGS sequence"/>
</dbReference>
<organism evidence="8 9">
    <name type="scientific">candidate division WOR-3 bacterium</name>
    <dbReference type="NCBI Taxonomy" id="2052148"/>
    <lineage>
        <taxon>Bacteria</taxon>
        <taxon>Bacteria division WOR-3</taxon>
    </lineage>
</organism>
<feature type="transmembrane region" description="Helical" evidence="6">
    <location>
        <begin position="118"/>
        <end position="136"/>
    </location>
</feature>
<evidence type="ECO:0000256" key="3">
    <source>
        <dbReference type="ARBA" id="ARBA00022692"/>
    </source>
</evidence>
<gene>
    <name evidence="8" type="ORF">GF359_06685</name>
</gene>